<evidence type="ECO:0000256" key="5">
    <source>
        <dbReference type="ARBA" id="ARBA00022692"/>
    </source>
</evidence>
<keyword evidence="2" id="KW-0813">Transport</keyword>
<dbReference type="NCBIfam" id="NF008346">
    <property type="entry name" value="PRK11128.1"/>
    <property type="match status" value="1"/>
</dbReference>
<keyword evidence="4" id="KW-0997">Cell inner membrane</keyword>
<evidence type="ECO:0000256" key="4">
    <source>
        <dbReference type="ARBA" id="ARBA00022519"/>
    </source>
</evidence>
<feature type="transmembrane region" description="Helical" evidence="8">
    <location>
        <begin position="41"/>
        <end position="60"/>
    </location>
</feature>
<proteinExistence type="predicted"/>
<protein>
    <submittedName>
        <fullName evidence="10">Putative 3-phenylpropionate permease</fullName>
    </submittedName>
</protein>
<evidence type="ECO:0000256" key="6">
    <source>
        <dbReference type="ARBA" id="ARBA00022989"/>
    </source>
</evidence>
<dbReference type="GO" id="GO:0015528">
    <property type="term" value="F:lactose:proton symporter activity"/>
    <property type="evidence" value="ECO:0007669"/>
    <property type="project" value="TreeGrafter"/>
</dbReference>
<dbReference type="InterPro" id="IPR036259">
    <property type="entry name" value="MFS_trans_sf"/>
</dbReference>
<feature type="transmembrane region" description="Helical" evidence="8">
    <location>
        <begin position="72"/>
        <end position="89"/>
    </location>
</feature>
<feature type="transmembrane region" description="Helical" evidence="8">
    <location>
        <begin position="95"/>
        <end position="113"/>
    </location>
</feature>
<dbReference type="EMBL" id="UGED01000003">
    <property type="protein sequence ID" value="STL12458.1"/>
    <property type="molecule type" value="Genomic_DNA"/>
</dbReference>
<evidence type="ECO:0000256" key="1">
    <source>
        <dbReference type="ARBA" id="ARBA00004429"/>
    </source>
</evidence>
<keyword evidence="3" id="KW-1003">Cell membrane</keyword>
<dbReference type="GO" id="GO:0030395">
    <property type="term" value="F:lactose binding"/>
    <property type="evidence" value="ECO:0007669"/>
    <property type="project" value="TreeGrafter"/>
</dbReference>
<sequence>MVLQSTRWLALGYFTYFFSYGIFLPFLERLLKGIGLTPETIGLLLGAGLVARFLGSLLIAPRVSDPSRLISALRVLALLTLLFAVAFWAGAHVAWLMLVMIGFNLFFSPLVPLTDALANTWQKQFPLDYGKVRLWGSVAFVIGSALTGKLVTMFDYRVILALLTLGRGIHAARLSHPSDDSATRGKPPAGEHRLVSVVGAGSPELALSGLRLFIAGGTCGLLRF</sequence>
<dbReference type="InterPro" id="IPR024989">
    <property type="entry name" value="MFS_assoc_dom"/>
</dbReference>
<evidence type="ECO:0000259" key="9">
    <source>
        <dbReference type="Pfam" id="PF12832"/>
    </source>
</evidence>
<dbReference type="Proteomes" id="UP000254052">
    <property type="component" value="Unassembled WGS sequence"/>
</dbReference>
<dbReference type="AlphaFoldDB" id="A0A377AGZ4"/>
<evidence type="ECO:0000313" key="11">
    <source>
        <dbReference type="Proteomes" id="UP000254052"/>
    </source>
</evidence>
<evidence type="ECO:0000256" key="2">
    <source>
        <dbReference type="ARBA" id="ARBA00022448"/>
    </source>
</evidence>
<keyword evidence="6 8" id="KW-1133">Transmembrane helix</keyword>
<keyword evidence="5 8" id="KW-0812">Transmembrane</keyword>
<keyword evidence="7 8" id="KW-0472">Membrane</keyword>
<evidence type="ECO:0000256" key="3">
    <source>
        <dbReference type="ARBA" id="ARBA00022475"/>
    </source>
</evidence>
<name>A0A377AGZ4_ECOLX</name>
<feature type="transmembrane region" description="Helical" evidence="8">
    <location>
        <begin position="134"/>
        <end position="154"/>
    </location>
</feature>
<gene>
    <name evidence="10" type="primary">hcaT_2</name>
    <name evidence="10" type="ORF">NCTC9962_00708</name>
</gene>
<evidence type="ECO:0000256" key="8">
    <source>
        <dbReference type="SAM" id="Phobius"/>
    </source>
</evidence>
<evidence type="ECO:0000256" key="7">
    <source>
        <dbReference type="ARBA" id="ARBA00023136"/>
    </source>
</evidence>
<dbReference type="PANTHER" id="PTHR23522">
    <property type="entry name" value="BLL5896 PROTEIN"/>
    <property type="match status" value="1"/>
</dbReference>
<comment type="subcellular location">
    <subcellularLocation>
        <location evidence="1">Cell inner membrane</location>
        <topology evidence="1">Multi-pass membrane protein</topology>
    </subcellularLocation>
</comment>
<dbReference type="SUPFAM" id="SSF103473">
    <property type="entry name" value="MFS general substrate transporter"/>
    <property type="match status" value="1"/>
</dbReference>
<evidence type="ECO:0000313" key="10">
    <source>
        <dbReference type="EMBL" id="STL12458.1"/>
    </source>
</evidence>
<dbReference type="Pfam" id="PF12832">
    <property type="entry name" value="MFS_1_like"/>
    <property type="match status" value="1"/>
</dbReference>
<organism evidence="10 11">
    <name type="scientific">Escherichia coli</name>
    <dbReference type="NCBI Taxonomy" id="562"/>
    <lineage>
        <taxon>Bacteria</taxon>
        <taxon>Pseudomonadati</taxon>
        <taxon>Pseudomonadota</taxon>
        <taxon>Gammaproteobacteria</taxon>
        <taxon>Enterobacterales</taxon>
        <taxon>Enterobacteriaceae</taxon>
        <taxon>Escherichia</taxon>
    </lineage>
</organism>
<feature type="transmembrane region" description="Helical" evidence="8">
    <location>
        <begin position="7"/>
        <end position="26"/>
    </location>
</feature>
<dbReference type="GO" id="GO:0005886">
    <property type="term" value="C:plasma membrane"/>
    <property type="evidence" value="ECO:0007669"/>
    <property type="project" value="UniProtKB-SubCell"/>
</dbReference>
<reference evidence="10 11" key="1">
    <citation type="submission" date="2018-06" db="EMBL/GenBank/DDBJ databases">
        <authorList>
            <consortium name="Pathogen Informatics"/>
            <person name="Doyle S."/>
        </authorList>
    </citation>
    <scope>NUCLEOTIDE SEQUENCE [LARGE SCALE GENOMIC DNA]</scope>
    <source>
        <strain evidence="10 11">NCTC9962</strain>
    </source>
</reference>
<feature type="domain" description="Major facilitator superfamily associated" evidence="9">
    <location>
        <begin position="8"/>
        <end position="159"/>
    </location>
</feature>
<dbReference type="Gene3D" id="1.20.1250.20">
    <property type="entry name" value="MFS general substrate transporter like domains"/>
    <property type="match status" value="1"/>
</dbReference>
<dbReference type="PANTHER" id="PTHR23522:SF10">
    <property type="entry name" value="3-PHENYLPROPIONIC ACID TRANSPORTER-RELATED"/>
    <property type="match status" value="1"/>
</dbReference>
<accession>A0A377AGZ4</accession>